<accession>A0A6A4H5J2</accession>
<evidence type="ECO:0000313" key="1">
    <source>
        <dbReference type="EMBL" id="KAE9392980.1"/>
    </source>
</evidence>
<organism evidence="1 2">
    <name type="scientific">Gymnopus androsaceus JB14</name>
    <dbReference type="NCBI Taxonomy" id="1447944"/>
    <lineage>
        <taxon>Eukaryota</taxon>
        <taxon>Fungi</taxon>
        <taxon>Dikarya</taxon>
        <taxon>Basidiomycota</taxon>
        <taxon>Agaricomycotina</taxon>
        <taxon>Agaricomycetes</taxon>
        <taxon>Agaricomycetidae</taxon>
        <taxon>Agaricales</taxon>
        <taxon>Marasmiineae</taxon>
        <taxon>Omphalotaceae</taxon>
        <taxon>Gymnopus</taxon>
    </lineage>
</organism>
<protein>
    <submittedName>
        <fullName evidence="1">Uncharacterized protein</fullName>
    </submittedName>
</protein>
<dbReference type="AlphaFoldDB" id="A0A6A4H5J2"/>
<proteinExistence type="predicted"/>
<name>A0A6A4H5J2_9AGAR</name>
<dbReference type="EMBL" id="ML769583">
    <property type="protein sequence ID" value="KAE9392980.1"/>
    <property type="molecule type" value="Genomic_DNA"/>
</dbReference>
<gene>
    <name evidence="1" type="ORF">BT96DRAFT_944240</name>
</gene>
<reference evidence="1" key="1">
    <citation type="journal article" date="2019" name="Environ. Microbiol.">
        <title>Fungal ecological strategies reflected in gene transcription - a case study of two litter decomposers.</title>
        <authorList>
            <person name="Barbi F."/>
            <person name="Kohler A."/>
            <person name="Barry K."/>
            <person name="Baskaran P."/>
            <person name="Daum C."/>
            <person name="Fauchery L."/>
            <person name="Ihrmark K."/>
            <person name="Kuo A."/>
            <person name="LaButti K."/>
            <person name="Lipzen A."/>
            <person name="Morin E."/>
            <person name="Grigoriev I.V."/>
            <person name="Henrissat B."/>
            <person name="Lindahl B."/>
            <person name="Martin F."/>
        </authorList>
    </citation>
    <scope>NUCLEOTIDE SEQUENCE</scope>
    <source>
        <strain evidence="1">JB14</strain>
    </source>
</reference>
<keyword evidence="2" id="KW-1185">Reference proteome</keyword>
<evidence type="ECO:0000313" key="2">
    <source>
        <dbReference type="Proteomes" id="UP000799118"/>
    </source>
</evidence>
<sequence length="115" mass="12636">MGKHKKPGEIGTLSNELGTCVLQSEKELSPYQLGPGLIIQNIDTLRLFPNGYSDLQAPWQLQKETLVMHTKLPPEPPPAIISSPDALCLSEFQLIQSGSKLTFLHDAATLNRLCL</sequence>
<dbReference type="Proteomes" id="UP000799118">
    <property type="component" value="Unassembled WGS sequence"/>
</dbReference>